<keyword evidence="1" id="KW-0472">Membrane</keyword>
<dbReference type="Proteomes" id="UP001324380">
    <property type="component" value="Chromosome"/>
</dbReference>
<dbReference type="PANTHER" id="PTHR41775">
    <property type="entry name" value="SECRETED PROTEIN-RELATED"/>
    <property type="match status" value="1"/>
</dbReference>
<proteinExistence type="predicted"/>
<dbReference type="SUPFAM" id="SSF55486">
    <property type="entry name" value="Metalloproteases ('zincins'), catalytic domain"/>
    <property type="match status" value="1"/>
</dbReference>
<dbReference type="Gene3D" id="2.60.40.10">
    <property type="entry name" value="Immunoglobulins"/>
    <property type="match status" value="1"/>
</dbReference>
<dbReference type="PANTHER" id="PTHR41775:SF1">
    <property type="entry name" value="PEPTIDASE M6-LIKE DOMAIN-CONTAINING PROTEIN"/>
    <property type="match status" value="1"/>
</dbReference>
<evidence type="ECO:0000256" key="1">
    <source>
        <dbReference type="SAM" id="Phobius"/>
    </source>
</evidence>
<gene>
    <name evidence="2" type="ORF">SNE25_00195</name>
</gene>
<accession>A0ABZ0TLJ6</accession>
<protein>
    <recommendedName>
        <fullName evidence="4">CARDB domain-containing protein</fullName>
    </recommendedName>
</protein>
<keyword evidence="3" id="KW-1185">Reference proteome</keyword>
<organism evidence="2 3">
    <name type="scientific">Mucilaginibacter sabulilitoris</name>
    <dbReference type="NCBI Taxonomy" id="1173583"/>
    <lineage>
        <taxon>Bacteria</taxon>
        <taxon>Pseudomonadati</taxon>
        <taxon>Bacteroidota</taxon>
        <taxon>Sphingobacteriia</taxon>
        <taxon>Sphingobacteriales</taxon>
        <taxon>Sphingobacteriaceae</taxon>
        <taxon>Mucilaginibacter</taxon>
    </lineage>
</organism>
<evidence type="ECO:0008006" key="4">
    <source>
        <dbReference type="Google" id="ProtNLM"/>
    </source>
</evidence>
<evidence type="ECO:0000313" key="3">
    <source>
        <dbReference type="Proteomes" id="UP001324380"/>
    </source>
</evidence>
<keyword evidence="1" id="KW-1133">Transmembrane helix</keyword>
<name>A0ABZ0TLJ6_9SPHI</name>
<dbReference type="RefSeq" id="WP_321563071.1">
    <property type="nucleotide sequence ID" value="NZ_CP139558.1"/>
</dbReference>
<feature type="transmembrane region" description="Helical" evidence="1">
    <location>
        <begin position="7"/>
        <end position="23"/>
    </location>
</feature>
<evidence type="ECO:0000313" key="2">
    <source>
        <dbReference type="EMBL" id="WPU93943.1"/>
    </source>
</evidence>
<keyword evidence="1" id="KW-0812">Transmembrane</keyword>
<reference evidence="2 3" key="1">
    <citation type="submission" date="2023-11" db="EMBL/GenBank/DDBJ databases">
        <title>Analysis of the Genomes of Mucilaginibacter gossypii cycad 4 and M. sabulilitoris SNA2: microbes with the potential for plant growth promotion.</title>
        <authorList>
            <person name="Hirsch A.M."/>
            <person name="Humm E."/>
            <person name="Rubbi M."/>
            <person name="Del Vecchio G."/>
            <person name="Ha S.M."/>
            <person name="Pellegrini M."/>
            <person name="Gunsalus R.P."/>
        </authorList>
    </citation>
    <scope>NUCLEOTIDE SEQUENCE [LARGE SCALE GENOMIC DNA]</scope>
    <source>
        <strain evidence="2 3">SNA2</strain>
    </source>
</reference>
<dbReference type="InterPro" id="IPR013783">
    <property type="entry name" value="Ig-like_fold"/>
</dbReference>
<dbReference type="EMBL" id="CP139558">
    <property type="protein sequence ID" value="WPU93943.1"/>
    <property type="molecule type" value="Genomic_DNA"/>
</dbReference>
<sequence>MSILKKFLNYLVTLILSFWQWLLKHLGILSAPKVVLVFDAGDYFVGSYTKVKLKITGSPVLTLDDLYFTIPDGPKAGTISLCQDKEFDPANPDIMLCIGYEPGDYRLQCYNKSTSALMSEEKFSVTTIWTDNKVGASRSFTGIVTGYSAGSAWGGGPAAPQNLNVIPQSGTKRIAVLLVDTSSERYSTTIADVQAIKDKWMNSLINGVTEGGITRSVKQFYREVSYNNIDITADVFGPVQLPADFDTYFNADGTTKGAFNQAAITAGDGLINYNNYEYLLCVSQPVHTTDAGGNIVRAKAAWPYSSIGKWGPYSTSEGDKSFGIMSMPHDWEEADGRKRYQTISHEFGHNLGLLDQYTPSVPGRNLDDWELMDFERNWPYFSVAHRMMLGWLPATNIVQYNFSSMATPVDQSTTLQPIEAAPAAGQASAIEVRIADGWNYYFEYRKGQAAELGDKQLPTDSVVFGTDVVSAPWVPPISRPVILLLNNDADGDGSVLTNGKDYKETDHTDPTFPTDFKVGVSGINGSNASVRVQYGVNSKPDPSIRPWPRPDHQYQSPDIEVRNDRNASNPEWFNVPWVGHDNTVAAQVRNNGSLDAPGVVVHFAVKDYNVGGAPESPLGTVVKDVPAGGAPIEFTTSWNPPAEGHFCIIVRIELYQRPDNPAIVEMTELNNLAQSNYDRFISASASPAERMITYVTVGNPYPVATQVYLIPDQTNPLYRSYAEFMWLWLEPAETRKIKLMFEYDHTNLFKGPLSLGVYESINVIASNNDHKINAEEIQRKYQDVPNKVNLACMIENPHDNPRHSKYVLGGAEVEVVTGKATQFVRFGNDGDTLYGQVLVKATKAPARGKVILELFFADVVKKYVTVKLDDNGQFFFRLDKDVKQILGYFLPDKGYGDCYSDLLKL</sequence>